<dbReference type="EMBL" id="JAHBAY010000014">
    <property type="protein sequence ID" value="MBT0772947.1"/>
    <property type="molecule type" value="Genomic_DNA"/>
</dbReference>
<keyword evidence="4" id="KW-1185">Reference proteome</keyword>
<evidence type="ECO:0000313" key="3">
    <source>
        <dbReference type="EMBL" id="MBT0772947.1"/>
    </source>
</evidence>
<comment type="caution">
    <text evidence="3">The sequence shown here is derived from an EMBL/GenBank/DDBJ whole genome shotgun (WGS) entry which is preliminary data.</text>
</comment>
<sequence length="105" mass="11404">MEAAQALEQPPLRSFGTGLRQDQVAVTAALSLEYSNGPTEGTNTKIKLLKRQMYGRAGSPRFGNASLLNRDSTGRHDHRSCAQSRLYDRHAPTPARARVAQGLGV</sequence>
<proteinExistence type="predicted"/>
<organism evidence="3 4">
    <name type="scientific">Kineosporia corallincola</name>
    <dbReference type="NCBI Taxonomy" id="2835133"/>
    <lineage>
        <taxon>Bacteria</taxon>
        <taxon>Bacillati</taxon>
        <taxon>Actinomycetota</taxon>
        <taxon>Actinomycetes</taxon>
        <taxon>Kineosporiales</taxon>
        <taxon>Kineosporiaceae</taxon>
        <taxon>Kineosporia</taxon>
    </lineage>
</organism>
<reference evidence="3 4" key="1">
    <citation type="submission" date="2021-05" db="EMBL/GenBank/DDBJ databases">
        <title>Kineosporia and Streptomyces sp. nov. two new marine actinobacteria isolated from Coral.</title>
        <authorList>
            <person name="Buangrab K."/>
            <person name="Sutthacheep M."/>
            <person name="Yeemin T."/>
            <person name="Harunari E."/>
            <person name="Igarashi Y."/>
            <person name="Kanchanasin P."/>
            <person name="Tanasupawat S."/>
            <person name="Phongsopitanun W."/>
        </authorList>
    </citation>
    <scope>NUCLEOTIDE SEQUENCE [LARGE SCALE GENOMIC DNA]</scope>
    <source>
        <strain evidence="3 4">J2-2</strain>
    </source>
</reference>
<dbReference type="PANTHER" id="PTHR33498:SF1">
    <property type="entry name" value="TRANSPOSASE FOR INSERTION SEQUENCE ELEMENT IS1557"/>
    <property type="match status" value="1"/>
</dbReference>
<feature type="region of interest" description="Disordered" evidence="1">
    <location>
        <begin position="59"/>
        <end position="105"/>
    </location>
</feature>
<protein>
    <submittedName>
        <fullName evidence="3">Transposase</fullName>
    </submittedName>
</protein>
<evidence type="ECO:0000259" key="2">
    <source>
        <dbReference type="Pfam" id="PF01610"/>
    </source>
</evidence>
<dbReference type="Proteomes" id="UP001197247">
    <property type="component" value="Unassembled WGS sequence"/>
</dbReference>
<dbReference type="PANTHER" id="PTHR33498">
    <property type="entry name" value="TRANSPOSASE FOR INSERTION SEQUENCE ELEMENT IS1557"/>
    <property type="match status" value="1"/>
</dbReference>
<gene>
    <name evidence="3" type="ORF">KIH74_28650</name>
</gene>
<accession>A0ABS5TPD8</accession>
<dbReference type="InterPro" id="IPR002560">
    <property type="entry name" value="Transposase_DDE"/>
</dbReference>
<dbReference type="Pfam" id="PF01610">
    <property type="entry name" value="DDE_Tnp_ISL3"/>
    <property type="match status" value="1"/>
</dbReference>
<evidence type="ECO:0000256" key="1">
    <source>
        <dbReference type="SAM" id="MobiDB-lite"/>
    </source>
</evidence>
<dbReference type="InterPro" id="IPR047951">
    <property type="entry name" value="Transpos_ISL3"/>
</dbReference>
<evidence type="ECO:0000313" key="4">
    <source>
        <dbReference type="Proteomes" id="UP001197247"/>
    </source>
</evidence>
<name>A0ABS5TPD8_9ACTN</name>
<feature type="domain" description="Transposase IS204/IS1001/IS1096/IS1165 DDE" evidence="2">
    <location>
        <begin position="4"/>
        <end position="55"/>
    </location>
</feature>